<organism evidence="2 3">
    <name type="scientific">Fusarium austroafricanum</name>
    <dbReference type="NCBI Taxonomy" id="2364996"/>
    <lineage>
        <taxon>Eukaryota</taxon>
        <taxon>Fungi</taxon>
        <taxon>Dikarya</taxon>
        <taxon>Ascomycota</taxon>
        <taxon>Pezizomycotina</taxon>
        <taxon>Sordariomycetes</taxon>
        <taxon>Hypocreomycetidae</taxon>
        <taxon>Hypocreales</taxon>
        <taxon>Nectriaceae</taxon>
        <taxon>Fusarium</taxon>
        <taxon>Fusarium concolor species complex</taxon>
    </lineage>
</organism>
<evidence type="ECO:0000256" key="1">
    <source>
        <dbReference type="SAM" id="MobiDB-lite"/>
    </source>
</evidence>
<name>A0A8H4KJY3_9HYPO</name>
<dbReference type="AlphaFoldDB" id="A0A8H4KJY3"/>
<protein>
    <submittedName>
        <fullName evidence="2">Uncharacterized protein</fullName>
    </submittedName>
</protein>
<comment type="caution">
    <text evidence="2">The sequence shown here is derived from an EMBL/GenBank/DDBJ whole genome shotgun (WGS) entry which is preliminary data.</text>
</comment>
<proteinExistence type="predicted"/>
<evidence type="ECO:0000313" key="3">
    <source>
        <dbReference type="Proteomes" id="UP000605986"/>
    </source>
</evidence>
<reference evidence="2" key="1">
    <citation type="submission" date="2020-01" db="EMBL/GenBank/DDBJ databases">
        <title>Identification and distribution of gene clusters putatively required for synthesis of sphingolipid metabolism inhibitors in phylogenetically diverse species of the filamentous fungus Fusarium.</title>
        <authorList>
            <person name="Kim H.-S."/>
            <person name="Busman M."/>
            <person name="Brown D.W."/>
            <person name="Divon H."/>
            <person name="Uhlig S."/>
            <person name="Proctor R.H."/>
        </authorList>
    </citation>
    <scope>NUCLEOTIDE SEQUENCE</scope>
    <source>
        <strain evidence="2">NRRL 53441</strain>
    </source>
</reference>
<accession>A0A8H4KJY3</accession>
<feature type="region of interest" description="Disordered" evidence="1">
    <location>
        <begin position="70"/>
        <end position="100"/>
    </location>
</feature>
<dbReference type="Proteomes" id="UP000605986">
    <property type="component" value="Unassembled WGS sequence"/>
</dbReference>
<sequence>MPGFHDFITTATNNRNRKRKQKELDKVKTKIAELTARIAPFDAEIKTLSAVKKRLDDHIEKTRQNVAELDATRTQEGSREKTEAKKIRLKSRKRSTESTEKISKEIKKYGLLIERFSGERKALADKKTQKEEEGKKLGEIIGSLADTNEKLK</sequence>
<evidence type="ECO:0000313" key="2">
    <source>
        <dbReference type="EMBL" id="KAF4452572.1"/>
    </source>
</evidence>
<dbReference type="EMBL" id="JAADJG010000182">
    <property type="protein sequence ID" value="KAF4452572.1"/>
    <property type="molecule type" value="Genomic_DNA"/>
</dbReference>
<feature type="region of interest" description="Disordered" evidence="1">
    <location>
        <begin position="1"/>
        <end position="24"/>
    </location>
</feature>
<gene>
    <name evidence="2" type="ORF">F53441_4591</name>
</gene>
<feature type="compositionally biased region" description="Basic and acidic residues" evidence="1">
    <location>
        <begin position="70"/>
        <end position="86"/>
    </location>
</feature>
<keyword evidence="3" id="KW-1185">Reference proteome</keyword>